<evidence type="ECO:0000313" key="2">
    <source>
        <dbReference type="EMBL" id="VDN26081.1"/>
    </source>
</evidence>
<evidence type="ECO:0000313" key="3">
    <source>
        <dbReference type="Proteomes" id="UP000281553"/>
    </source>
</evidence>
<sequence>MAKTAHSMLTPQPGGSFCPPLNGVRLLKAKLRRQTEADLEEKKLKLTVTAPETTEEDQLAAGEIGASRVTDVL</sequence>
<feature type="region of interest" description="Disordered" evidence="1">
    <location>
        <begin position="48"/>
        <end position="73"/>
    </location>
</feature>
<protein>
    <submittedName>
        <fullName evidence="2">Uncharacterized protein</fullName>
    </submittedName>
</protein>
<gene>
    <name evidence="2" type="ORF">DILT_LOCUS14735</name>
</gene>
<dbReference type="OrthoDB" id="6275761at2759"/>
<keyword evidence="3" id="KW-1185">Reference proteome</keyword>
<dbReference type="Proteomes" id="UP000281553">
    <property type="component" value="Unassembled WGS sequence"/>
</dbReference>
<reference evidence="2 3" key="1">
    <citation type="submission" date="2018-11" db="EMBL/GenBank/DDBJ databases">
        <authorList>
            <consortium name="Pathogen Informatics"/>
        </authorList>
    </citation>
    <scope>NUCLEOTIDE SEQUENCE [LARGE SCALE GENOMIC DNA]</scope>
</reference>
<proteinExistence type="predicted"/>
<evidence type="ECO:0000256" key="1">
    <source>
        <dbReference type="SAM" id="MobiDB-lite"/>
    </source>
</evidence>
<name>A0A3P7N4V7_DIBLA</name>
<organism evidence="2 3">
    <name type="scientific">Dibothriocephalus latus</name>
    <name type="common">Fish tapeworm</name>
    <name type="synonym">Diphyllobothrium latum</name>
    <dbReference type="NCBI Taxonomy" id="60516"/>
    <lineage>
        <taxon>Eukaryota</taxon>
        <taxon>Metazoa</taxon>
        <taxon>Spiralia</taxon>
        <taxon>Lophotrochozoa</taxon>
        <taxon>Platyhelminthes</taxon>
        <taxon>Cestoda</taxon>
        <taxon>Eucestoda</taxon>
        <taxon>Diphyllobothriidea</taxon>
        <taxon>Diphyllobothriidae</taxon>
        <taxon>Dibothriocephalus</taxon>
    </lineage>
</organism>
<dbReference type="AlphaFoldDB" id="A0A3P7N4V7"/>
<accession>A0A3P7N4V7</accession>
<dbReference type="EMBL" id="UYRU01075621">
    <property type="protein sequence ID" value="VDN26081.1"/>
    <property type="molecule type" value="Genomic_DNA"/>
</dbReference>